<gene>
    <name evidence="2" type="ORF">Mettu_3903</name>
</gene>
<dbReference type="PANTHER" id="PTHR43685">
    <property type="entry name" value="GLYCOSYLTRANSFERASE"/>
    <property type="match status" value="1"/>
</dbReference>
<dbReference type="Proteomes" id="UP000004664">
    <property type="component" value="Unassembled WGS sequence"/>
</dbReference>
<organism evidence="2 3">
    <name type="scientific">Methylobacter tundripaludum (strain ATCC BAA-1195 / DSM 17260 / SV96)</name>
    <dbReference type="NCBI Taxonomy" id="697282"/>
    <lineage>
        <taxon>Bacteria</taxon>
        <taxon>Pseudomonadati</taxon>
        <taxon>Pseudomonadota</taxon>
        <taxon>Gammaproteobacteria</taxon>
        <taxon>Methylococcales</taxon>
        <taxon>Methylococcaceae</taxon>
        <taxon>Methylobacter</taxon>
    </lineage>
</organism>
<evidence type="ECO:0000313" key="3">
    <source>
        <dbReference type="Proteomes" id="UP000004664"/>
    </source>
</evidence>
<dbReference type="EMBL" id="JH109153">
    <property type="protein sequence ID" value="EGW20754.1"/>
    <property type="molecule type" value="Genomic_DNA"/>
</dbReference>
<dbReference type="HOGENOM" id="CLU_025996_0_2_6"/>
<dbReference type="Gene3D" id="3.90.550.10">
    <property type="entry name" value="Spore Coat Polysaccharide Biosynthesis Protein SpsA, Chain A"/>
    <property type="match status" value="1"/>
</dbReference>
<dbReference type="PANTHER" id="PTHR43685:SF2">
    <property type="entry name" value="GLYCOSYLTRANSFERASE 2-LIKE DOMAIN-CONTAINING PROTEIN"/>
    <property type="match status" value="1"/>
</dbReference>
<dbReference type="GO" id="GO:0016740">
    <property type="term" value="F:transferase activity"/>
    <property type="evidence" value="ECO:0007669"/>
    <property type="project" value="UniProtKB-KW"/>
</dbReference>
<dbReference type="AlphaFoldDB" id="G3J0N2"/>
<dbReference type="RefSeq" id="WP_006893132.1">
    <property type="nucleotide sequence ID" value="NZ_JH109153.1"/>
</dbReference>
<sequence length="345" mass="39142">MSTVDVVIPCYNYARYLSACVHSVLSQCGVNVRVLVIDDCSSDNTAQIGQELAAADSRVEFRRHEVNKGHIATYNEGLMGWSAAEYSVLLSADDLLVPGSLSRAVQIMDIDKSIGLVYGRSLYFAQEDDIPRIKSRECSYTRWLGTEWLEGRCQGGHNVISSPEVVVRGTVQRAVGGYRPELPHTGDLEMWLRIAAVSNIAYVRGVPQAYYRVHAASMQRTKYQNKLVDLQQRKAAFDSFFQHHQNVVTDAYRLHDLANRALAREALWEACRAYDRNEVEECAANELERFATTTYPKVTPESVALRRRRFVGPIICNRTQVFAIPAIVRRVCSLLRHERWKWQGI</sequence>
<dbReference type="InterPro" id="IPR001173">
    <property type="entry name" value="Glyco_trans_2-like"/>
</dbReference>
<dbReference type="Pfam" id="PF00535">
    <property type="entry name" value="Glycos_transf_2"/>
    <property type="match status" value="1"/>
</dbReference>
<keyword evidence="3" id="KW-1185">Reference proteome</keyword>
<dbReference type="CDD" id="cd00761">
    <property type="entry name" value="Glyco_tranf_GTA_type"/>
    <property type="match status" value="1"/>
</dbReference>
<dbReference type="eggNOG" id="COG1215">
    <property type="taxonomic scope" value="Bacteria"/>
</dbReference>
<name>G3J0N2_METTV</name>
<evidence type="ECO:0000259" key="1">
    <source>
        <dbReference type="Pfam" id="PF00535"/>
    </source>
</evidence>
<protein>
    <submittedName>
        <fullName evidence="2">Glycosyl transferase family 2</fullName>
    </submittedName>
</protein>
<keyword evidence="2" id="KW-0808">Transferase</keyword>
<accession>G3J0N2</accession>
<proteinExistence type="predicted"/>
<dbReference type="OrthoDB" id="8742915at2"/>
<dbReference type="InterPro" id="IPR050834">
    <property type="entry name" value="Glycosyltransf_2"/>
</dbReference>
<evidence type="ECO:0000313" key="2">
    <source>
        <dbReference type="EMBL" id="EGW20754.1"/>
    </source>
</evidence>
<dbReference type="STRING" id="697282.Mettu_3903"/>
<dbReference type="SUPFAM" id="SSF53448">
    <property type="entry name" value="Nucleotide-diphospho-sugar transferases"/>
    <property type="match status" value="1"/>
</dbReference>
<reference evidence="2 3" key="1">
    <citation type="submission" date="2011-06" db="EMBL/GenBank/DDBJ databases">
        <title>Genomic sequence of Methylobacter tundripaludum SV96.</title>
        <authorList>
            <consortium name="US DOE Joint Genome Institute"/>
            <person name="Lucas S."/>
            <person name="Han J."/>
            <person name="Lapidus A."/>
            <person name="Cheng J.-F."/>
            <person name="Goodwin L."/>
            <person name="Pitluck S."/>
            <person name="Held B."/>
            <person name="Detter J.C."/>
            <person name="Han C."/>
            <person name="Tapia R."/>
            <person name="Land M."/>
            <person name="Hauser L."/>
            <person name="Kyrpides N."/>
            <person name="Ivanova N."/>
            <person name="Ovchinnikova G."/>
            <person name="Pagani I."/>
            <person name="Klotz M.G."/>
            <person name="Dispirito A.A."/>
            <person name="Murrell J.C."/>
            <person name="Dunfield P."/>
            <person name="Kalyuzhnaya M.G."/>
            <person name="Svenning M."/>
            <person name="Trotsenko Y.A."/>
            <person name="Stein L.Y."/>
            <person name="Woyke T."/>
        </authorList>
    </citation>
    <scope>NUCLEOTIDE SEQUENCE [LARGE SCALE GENOMIC DNA]</scope>
    <source>
        <strain evidence="3">ATCC BAA-1195 / DSM 17260 / SV96</strain>
    </source>
</reference>
<feature type="domain" description="Glycosyltransferase 2-like" evidence="1">
    <location>
        <begin position="6"/>
        <end position="135"/>
    </location>
</feature>
<dbReference type="InterPro" id="IPR029044">
    <property type="entry name" value="Nucleotide-diphossugar_trans"/>
</dbReference>